<protein>
    <submittedName>
        <fullName evidence="1">Unnamed protein product</fullName>
    </submittedName>
</protein>
<name>A0ACB5T1X1_AMBMO</name>
<evidence type="ECO:0000313" key="2">
    <source>
        <dbReference type="Proteomes" id="UP001165064"/>
    </source>
</evidence>
<dbReference type="Proteomes" id="UP001165064">
    <property type="component" value="Unassembled WGS sequence"/>
</dbReference>
<sequence>MTTYEYTFEWPSSGFNDVFLAGSFDHWTKQHKLIKDPVTGTFSLTLGLPDTKEKILYKFVADGNWLTSDKAKVETDASGNLNNVIDVGGLKPVKKKVEVSNIVDASKAVENEKENVQQNDSNTVSDEKKNVQEREARLADGDKENVQKSQGNTSTTKLAEDDISNTAHNSTQVDNEKFKNVSNTGDNKQSKILRESQKKNIQNVINHTEDVAEKESDQTHEDADTASAFTSISYPQHEDDIDQEQVVSVPSDDAEQVISVSSGEISTRPKQLERETSTDDINSSAQVTLNDNNSVITKNNGDGTLNSTTSTANTAASARNVNSTSGSTPSKSSSILSRFRNLFRC</sequence>
<reference evidence="1" key="1">
    <citation type="submission" date="2023-04" db="EMBL/GenBank/DDBJ databases">
        <title>Ambrosiozyma monospora NBRC 10751.</title>
        <authorList>
            <person name="Ichikawa N."/>
            <person name="Sato H."/>
            <person name="Tonouchi N."/>
        </authorList>
    </citation>
    <scope>NUCLEOTIDE SEQUENCE</scope>
    <source>
        <strain evidence="1">NBRC 10751</strain>
    </source>
</reference>
<comment type="caution">
    <text evidence="1">The sequence shown here is derived from an EMBL/GenBank/DDBJ whole genome shotgun (WGS) entry which is preliminary data.</text>
</comment>
<keyword evidence="2" id="KW-1185">Reference proteome</keyword>
<proteinExistence type="predicted"/>
<gene>
    <name evidence="1" type="ORF">Amon02_000337500</name>
</gene>
<evidence type="ECO:0000313" key="1">
    <source>
        <dbReference type="EMBL" id="GME78282.1"/>
    </source>
</evidence>
<organism evidence="1 2">
    <name type="scientific">Ambrosiozyma monospora</name>
    <name type="common">Yeast</name>
    <name type="synonym">Endomycopsis monosporus</name>
    <dbReference type="NCBI Taxonomy" id="43982"/>
    <lineage>
        <taxon>Eukaryota</taxon>
        <taxon>Fungi</taxon>
        <taxon>Dikarya</taxon>
        <taxon>Ascomycota</taxon>
        <taxon>Saccharomycotina</taxon>
        <taxon>Pichiomycetes</taxon>
        <taxon>Pichiales</taxon>
        <taxon>Pichiaceae</taxon>
        <taxon>Ambrosiozyma</taxon>
    </lineage>
</organism>
<accession>A0ACB5T1X1</accession>
<dbReference type="EMBL" id="BSXS01002136">
    <property type="protein sequence ID" value="GME78282.1"/>
    <property type="molecule type" value="Genomic_DNA"/>
</dbReference>